<accession>A0A1V4EWP0</accession>
<keyword evidence="3" id="KW-1003">Cell membrane</keyword>
<evidence type="ECO:0000256" key="6">
    <source>
        <dbReference type="ARBA" id="ARBA00023136"/>
    </source>
</evidence>
<dbReference type="PROSITE" id="PS50928">
    <property type="entry name" value="ABC_TM1"/>
    <property type="match status" value="1"/>
</dbReference>
<comment type="subcellular location">
    <subcellularLocation>
        <location evidence="1 7">Cell membrane</location>
        <topology evidence="1 7">Multi-pass membrane protein</topology>
    </subcellularLocation>
</comment>
<evidence type="ECO:0000313" key="9">
    <source>
        <dbReference type="EMBL" id="OPG17353.1"/>
    </source>
</evidence>
<evidence type="ECO:0000256" key="1">
    <source>
        <dbReference type="ARBA" id="ARBA00004651"/>
    </source>
</evidence>
<proteinExistence type="inferred from homology"/>
<dbReference type="Proteomes" id="UP000190229">
    <property type="component" value="Unassembled WGS sequence"/>
</dbReference>
<organism evidence="9 10">
    <name type="scientific">Ferroacidibacillus organovorans</name>
    <dbReference type="NCBI Taxonomy" id="1765683"/>
    <lineage>
        <taxon>Bacteria</taxon>
        <taxon>Bacillati</taxon>
        <taxon>Bacillota</taxon>
        <taxon>Bacilli</taxon>
        <taxon>Bacillales</taxon>
        <taxon>Alicyclobacillaceae</taxon>
        <taxon>Ferroacidibacillus</taxon>
    </lineage>
</organism>
<evidence type="ECO:0000256" key="3">
    <source>
        <dbReference type="ARBA" id="ARBA00022475"/>
    </source>
</evidence>
<dbReference type="GO" id="GO:0055085">
    <property type="term" value="P:transmembrane transport"/>
    <property type="evidence" value="ECO:0007669"/>
    <property type="project" value="InterPro"/>
</dbReference>
<evidence type="ECO:0000256" key="4">
    <source>
        <dbReference type="ARBA" id="ARBA00022692"/>
    </source>
</evidence>
<keyword evidence="2 7" id="KW-0813">Transport</keyword>
<keyword evidence="4 7" id="KW-0812">Transmembrane</keyword>
<dbReference type="PANTHER" id="PTHR43744:SF8">
    <property type="entry name" value="SN-GLYCEROL-3-PHOSPHATE TRANSPORT SYSTEM PERMEASE PROTEIN UGPE"/>
    <property type="match status" value="1"/>
</dbReference>
<comment type="caution">
    <text evidence="9">The sequence shown here is derived from an EMBL/GenBank/DDBJ whole genome shotgun (WGS) entry which is preliminary data.</text>
</comment>
<dbReference type="Pfam" id="PF00528">
    <property type="entry name" value="BPD_transp_1"/>
    <property type="match status" value="1"/>
</dbReference>
<reference evidence="9 10" key="1">
    <citation type="submission" date="2017-02" db="EMBL/GenBank/DDBJ databases">
        <title>Draft genome of Acidibacillus ferrooxidans Huett2.</title>
        <authorList>
            <person name="Schopf S."/>
        </authorList>
    </citation>
    <scope>NUCLEOTIDE SEQUENCE [LARGE SCALE GENOMIC DNA]</scope>
    <source>
        <strain evidence="9 10">Huett2</strain>
    </source>
</reference>
<evidence type="ECO:0000256" key="7">
    <source>
        <dbReference type="RuleBase" id="RU363032"/>
    </source>
</evidence>
<dbReference type="Gene3D" id="1.10.3720.10">
    <property type="entry name" value="MetI-like"/>
    <property type="match status" value="1"/>
</dbReference>
<keyword evidence="10" id="KW-1185">Reference proteome</keyword>
<feature type="transmembrane region" description="Helical" evidence="7">
    <location>
        <begin position="110"/>
        <end position="129"/>
    </location>
</feature>
<dbReference type="AlphaFoldDB" id="A0A1V4EWP0"/>
<name>A0A1V4EWP0_9BACL</name>
<evidence type="ECO:0000313" key="10">
    <source>
        <dbReference type="Proteomes" id="UP000190229"/>
    </source>
</evidence>
<evidence type="ECO:0000259" key="8">
    <source>
        <dbReference type="PROSITE" id="PS50928"/>
    </source>
</evidence>
<evidence type="ECO:0000256" key="2">
    <source>
        <dbReference type="ARBA" id="ARBA00022448"/>
    </source>
</evidence>
<protein>
    <recommendedName>
        <fullName evidence="8">ABC transmembrane type-1 domain-containing protein</fullName>
    </recommendedName>
</protein>
<dbReference type="InterPro" id="IPR035906">
    <property type="entry name" value="MetI-like_sf"/>
</dbReference>
<dbReference type="SUPFAM" id="SSF161098">
    <property type="entry name" value="MetI-like"/>
    <property type="match status" value="1"/>
</dbReference>
<feature type="domain" description="ABC transmembrane type-1" evidence="8">
    <location>
        <begin position="74"/>
        <end position="262"/>
    </location>
</feature>
<comment type="similarity">
    <text evidence="7">Belongs to the binding-protein-dependent transport system permease family.</text>
</comment>
<feature type="transmembrane region" description="Helical" evidence="7">
    <location>
        <begin position="141"/>
        <end position="163"/>
    </location>
</feature>
<feature type="transmembrane region" description="Helical" evidence="7">
    <location>
        <begin position="242"/>
        <end position="263"/>
    </location>
</feature>
<sequence>MNSMGSDLSKNWLRLSITTGLVVMIFYFGPLFYVVNISLQSQQQFLTQSMSLPSPISWSNFTQAWQEASMSSYFMNSIVYTVVPTVVALVFSVTLAFPISRRYIKGSRQLHALLTSGMFFPVALIPLFIESRMLNLYNNRLGYMILHIEDAMVFGFFLFVGYFRTIPKELDESAVLDGCGYLRFLLVIVAPLAKPALVTMAIYAGIQIWNDLIGPVVFLASPSLYPLSRGLFALYGTTAGQWTLLAAGVLIAAAPLIIAFLFFQRYFIEGAMAGAVKS</sequence>
<keyword evidence="6 7" id="KW-0472">Membrane</keyword>
<feature type="transmembrane region" description="Helical" evidence="7">
    <location>
        <begin position="12"/>
        <end position="35"/>
    </location>
</feature>
<dbReference type="InterPro" id="IPR000515">
    <property type="entry name" value="MetI-like"/>
</dbReference>
<feature type="transmembrane region" description="Helical" evidence="7">
    <location>
        <begin position="78"/>
        <end position="98"/>
    </location>
</feature>
<dbReference type="EMBL" id="MWPS01000003">
    <property type="protein sequence ID" value="OPG17353.1"/>
    <property type="molecule type" value="Genomic_DNA"/>
</dbReference>
<dbReference type="PANTHER" id="PTHR43744">
    <property type="entry name" value="ABC TRANSPORTER PERMEASE PROTEIN MG189-RELATED-RELATED"/>
    <property type="match status" value="1"/>
</dbReference>
<keyword evidence="5 7" id="KW-1133">Transmembrane helix</keyword>
<dbReference type="GO" id="GO:0005886">
    <property type="term" value="C:plasma membrane"/>
    <property type="evidence" value="ECO:0007669"/>
    <property type="project" value="UniProtKB-SubCell"/>
</dbReference>
<gene>
    <name evidence="9" type="ORF">B2M26_01025</name>
</gene>
<dbReference type="CDD" id="cd06261">
    <property type="entry name" value="TM_PBP2"/>
    <property type="match status" value="1"/>
</dbReference>
<feature type="transmembrane region" description="Helical" evidence="7">
    <location>
        <begin position="184"/>
        <end position="206"/>
    </location>
</feature>
<evidence type="ECO:0000256" key="5">
    <source>
        <dbReference type="ARBA" id="ARBA00022989"/>
    </source>
</evidence>